<sequence>MPVDTVVAACAKAVGASGMPPASSNALSSLSCTPSAPSGTRRRTSAVCCMRTHSPKVGPTAAGTPPLAESWRGAVRPWPAYAVAPDVRSGALVIAGATSSVKSVSSTGKLADSALSVR</sequence>
<dbReference type="EMBL" id="JBGBPQ010000027">
    <property type="protein sequence ID" value="KAL1498485.1"/>
    <property type="molecule type" value="Genomic_DNA"/>
</dbReference>
<dbReference type="AlphaFoldDB" id="A0AB34IGV1"/>
<accession>A0AB34IGV1</accession>
<feature type="compositionally biased region" description="Low complexity" evidence="1">
    <location>
        <begin position="20"/>
        <end position="31"/>
    </location>
</feature>
<comment type="caution">
    <text evidence="2">The sequence shown here is derived from an EMBL/GenBank/DDBJ whole genome shotgun (WGS) entry which is preliminary data.</text>
</comment>
<proteinExistence type="predicted"/>
<keyword evidence="3" id="KW-1185">Reference proteome</keyword>
<name>A0AB34IGV1_PRYPA</name>
<feature type="region of interest" description="Disordered" evidence="1">
    <location>
        <begin position="16"/>
        <end position="43"/>
    </location>
</feature>
<reference evidence="2 3" key="1">
    <citation type="journal article" date="2024" name="Science">
        <title>Giant polyketide synthase enzymes in the biosynthesis of giant marine polyether toxins.</title>
        <authorList>
            <person name="Fallon T.R."/>
            <person name="Shende V.V."/>
            <person name="Wierzbicki I.H."/>
            <person name="Pendleton A.L."/>
            <person name="Watervoot N.F."/>
            <person name="Auber R.P."/>
            <person name="Gonzalez D.J."/>
            <person name="Wisecaver J.H."/>
            <person name="Moore B.S."/>
        </authorList>
    </citation>
    <scope>NUCLEOTIDE SEQUENCE [LARGE SCALE GENOMIC DNA]</scope>
    <source>
        <strain evidence="2 3">12B1</strain>
    </source>
</reference>
<evidence type="ECO:0000313" key="3">
    <source>
        <dbReference type="Proteomes" id="UP001515480"/>
    </source>
</evidence>
<evidence type="ECO:0000313" key="2">
    <source>
        <dbReference type="EMBL" id="KAL1498485.1"/>
    </source>
</evidence>
<dbReference type="Proteomes" id="UP001515480">
    <property type="component" value="Unassembled WGS sequence"/>
</dbReference>
<gene>
    <name evidence="2" type="ORF">AB1Y20_013810</name>
</gene>
<organism evidence="2 3">
    <name type="scientific">Prymnesium parvum</name>
    <name type="common">Toxic golden alga</name>
    <dbReference type="NCBI Taxonomy" id="97485"/>
    <lineage>
        <taxon>Eukaryota</taxon>
        <taxon>Haptista</taxon>
        <taxon>Haptophyta</taxon>
        <taxon>Prymnesiophyceae</taxon>
        <taxon>Prymnesiales</taxon>
        <taxon>Prymnesiaceae</taxon>
        <taxon>Prymnesium</taxon>
    </lineage>
</organism>
<protein>
    <submittedName>
        <fullName evidence="2">Uncharacterized protein</fullName>
    </submittedName>
</protein>
<evidence type="ECO:0000256" key="1">
    <source>
        <dbReference type="SAM" id="MobiDB-lite"/>
    </source>
</evidence>